<dbReference type="GO" id="GO:0005886">
    <property type="term" value="C:plasma membrane"/>
    <property type="evidence" value="ECO:0007669"/>
    <property type="project" value="UniProtKB-SubCell"/>
</dbReference>
<evidence type="ECO:0000313" key="16">
    <source>
        <dbReference type="EMBL" id="KSU30187.1"/>
    </source>
</evidence>
<feature type="transmembrane region" description="Helical" evidence="13">
    <location>
        <begin position="175"/>
        <end position="195"/>
    </location>
</feature>
<evidence type="ECO:0000256" key="8">
    <source>
        <dbReference type="ARBA" id="ARBA00022989"/>
    </source>
</evidence>
<dbReference type="Proteomes" id="UP000052991">
    <property type="component" value="Unassembled WGS sequence"/>
</dbReference>
<evidence type="ECO:0000256" key="11">
    <source>
        <dbReference type="ARBA" id="ARBA00045736"/>
    </source>
</evidence>
<keyword evidence="10" id="KW-0270">Exopolysaccharide synthesis</keyword>
<dbReference type="InterPro" id="IPR003856">
    <property type="entry name" value="LPS_length_determ_N"/>
</dbReference>
<keyword evidence="9 13" id="KW-0472">Membrane</keyword>
<dbReference type="EMBL" id="LKLW01000003">
    <property type="protein sequence ID" value="KSU30187.1"/>
    <property type="molecule type" value="Genomic_DNA"/>
</dbReference>
<dbReference type="PATRIC" id="fig|1360.116.peg.1991"/>
<keyword evidence="6 13" id="KW-0812">Transmembrane</keyword>
<proteinExistence type="inferred from homology"/>
<dbReference type="Pfam" id="PF13807">
    <property type="entry name" value="GNVR"/>
    <property type="match status" value="1"/>
</dbReference>
<comment type="subcellular location">
    <subcellularLocation>
        <location evidence="1">Cell membrane</location>
        <topology evidence="1">Multi-pass membrane protein</topology>
    </subcellularLocation>
</comment>
<evidence type="ECO:0000259" key="15">
    <source>
        <dbReference type="Pfam" id="PF13807"/>
    </source>
</evidence>
<sequence>MPAQKEESIDLRSILRLLYKRLGLIILVTFIVTVLGSVYTFFIATPMYTATTQLVAKLPDSNSSAAYAGQVTGNIQMANTINQVIVSPVILDKVQNNLNLANDNFQKNVTASNTTNSQVITLTVKYSNPYTAQKIANETAKIFSDDAGKLLNVTNVSILAQAKVNTAPVSPRPTLYLGASVVAGLIIGIAIAFLMEALNNKITKEEDLEALGLSVLGVTPYATESDFANVVNSAAKMPSASGHAPTVGGHTPSANSHSATTSGISSALTEKTAPRRRR</sequence>
<keyword evidence="16" id="KW-0418">Kinase</keyword>
<evidence type="ECO:0000256" key="2">
    <source>
        <dbReference type="ARBA" id="ARBA00005132"/>
    </source>
</evidence>
<protein>
    <recommendedName>
        <fullName evidence="4">Capsular polysaccharide biosynthesis protein CpsC</fullName>
    </recommendedName>
</protein>
<comment type="function">
    <text evidence="11">Required for CpsD phosphorylation. Involved in the regulation of capsular polysaccharide biosynthesis. May be part of a complex that directs the coordinated polymerization and export to the cell surface of the capsular polysaccharide.</text>
</comment>
<dbReference type="UniPathway" id="UPA00934"/>
<feature type="compositionally biased region" description="Polar residues" evidence="12">
    <location>
        <begin position="252"/>
        <end position="269"/>
    </location>
</feature>
<evidence type="ECO:0000256" key="4">
    <source>
        <dbReference type="ARBA" id="ARBA00020739"/>
    </source>
</evidence>
<evidence type="ECO:0000256" key="10">
    <source>
        <dbReference type="ARBA" id="ARBA00023169"/>
    </source>
</evidence>
<evidence type="ECO:0000256" key="3">
    <source>
        <dbReference type="ARBA" id="ARBA00006683"/>
    </source>
</evidence>
<evidence type="ECO:0000259" key="14">
    <source>
        <dbReference type="Pfam" id="PF02706"/>
    </source>
</evidence>
<dbReference type="PANTHER" id="PTHR32309">
    <property type="entry name" value="TYROSINE-PROTEIN KINASE"/>
    <property type="match status" value="1"/>
</dbReference>
<evidence type="ECO:0000256" key="12">
    <source>
        <dbReference type="SAM" id="MobiDB-lite"/>
    </source>
</evidence>
<organism evidence="16 17">
    <name type="scientific">Lactococcus lactis subsp. lactis</name>
    <name type="common">Streptococcus lactis</name>
    <dbReference type="NCBI Taxonomy" id="1360"/>
    <lineage>
        <taxon>Bacteria</taxon>
        <taxon>Bacillati</taxon>
        <taxon>Bacillota</taxon>
        <taxon>Bacilli</taxon>
        <taxon>Lactobacillales</taxon>
        <taxon>Streptococcaceae</taxon>
        <taxon>Lactococcus</taxon>
    </lineage>
</organism>
<feature type="domain" description="Polysaccharide chain length determinant N-terminal" evidence="14">
    <location>
        <begin position="7"/>
        <end position="98"/>
    </location>
</feature>
<comment type="pathway">
    <text evidence="2">Capsule biogenesis; capsule polysaccharide biosynthesis.</text>
</comment>
<evidence type="ECO:0000256" key="5">
    <source>
        <dbReference type="ARBA" id="ARBA00022475"/>
    </source>
</evidence>
<feature type="transmembrane region" description="Helical" evidence="13">
    <location>
        <begin position="21"/>
        <end position="44"/>
    </location>
</feature>
<evidence type="ECO:0000256" key="6">
    <source>
        <dbReference type="ARBA" id="ARBA00022692"/>
    </source>
</evidence>
<dbReference type="PANTHER" id="PTHR32309:SF13">
    <property type="entry name" value="FERRIC ENTEROBACTIN TRANSPORT PROTEIN FEPE"/>
    <property type="match status" value="1"/>
</dbReference>
<comment type="caution">
    <text evidence="16">The sequence shown here is derived from an EMBL/GenBank/DDBJ whole genome shotgun (WGS) entry which is preliminary data.</text>
</comment>
<dbReference type="RefSeq" id="WP_081042704.1">
    <property type="nucleotide sequence ID" value="NZ_LKLW01000003.1"/>
</dbReference>
<evidence type="ECO:0000256" key="1">
    <source>
        <dbReference type="ARBA" id="ARBA00004651"/>
    </source>
</evidence>
<keyword evidence="7" id="KW-0972">Capsule biogenesis/degradation</keyword>
<gene>
    <name evidence="16" type="ORF">N42_0115</name>
</gene>
<evidence type="ECO:0000256" key="13">
    <source>
        <dbReference type="SAM" id="Phobius"/>
    </source>
</evidence>
<evidence type="ECO:0000256" key="9">
    <source>
        <dbReference type="ARBA" id="ARBA00023136"/>
    </source>
</evidence>
<feature type="domain" description="Tyrosine-protein kinase G-rich" evidence="15">
    <location>
        <begin position="152"/>
        <end position="195"/>
    </location>
</feature>
<dbReference type="GO" id="GO:0004713">
    <property type="term" value="F:protein tyrosine kinase activity"/>
    <property type="evidence" value="ECO:0007669"/>
    <property type="project" value="TreeGrafter"/>
</dbReference>
<evidence type="ECO:0000313" key="17">
    <source>
        <dbReference type="Proteomes" id="UP000052991"/>
    </source>
</evidence>
<dbReference type="AlphaFoldDB" id="A0A0V8EX10"/>
<comment type="similarity">
    <text evidence="3">Belongs to the CpsC/CapA family.</text>
</comment>
<dbReference type="InterPro" id="IPR050445">
    <property type="entry name" value="Bact_polysacc_biosynth/exp"/>
</dbReference>
<dbReference type="Pfam" id="PF02706">
    <property type="entry name" value="Wzz"/>
    <property type="match status" value="1"/>
</dbReference>
<keyword evidence="8 13" id="KW-1133">Transmembrane helix</keyword>
<keyword evidence="5" id="KW-1003">Cell membrane</keyword>
<dbReference type="GO" id="GO:0045227">
    <property type="term" value="P:capsule polysaccharide biosynthetic process"/>
    <property type="evidence" value="ECO:0007669"/>
    <property type="project" value="UniProtKB-UniPathway"/>
</dbReference>
<name>A0A0V8EX10_LACLL</name>
<reference evidence="17" key="1">
    <citation type="submission" date="2015-10" db="EMBL/GenBank/DDBJ databases">
        <title>Draft Genome Sequences of 11 Lactococcus lactis subspecies cremoris strains.</title>
        <authorList>
            <person name="Wels M."/>
            <person name="Backus L."/>
            <person name="Boekhorst J."/>
            <person name="Dijkstra A."/>
            <person name="Beerthuizen M."/>
            <person name="Kelly W."/>
            <person name="Siezen R."/>
            <person name="Bachmann H."/>
            <person name="Van Hijum S."/>
        </authorList>
    </citation>
    <scope>NUCLEOTIDE SEQUENCE [LARGE SCALE GENOMIC DNA]</scope>
    <source>
        <strain evidence="17">N42</strain>
    </source>
</reference>
<dbReference type="InterPro" id="IPR032807">
    <property type="entry name" value="GNVR"/>
</dbReference>
<keyword evidence="16" id="KW-0808">Transferase</keyword>
<evidence type="ECO:0000256" key="7">
    <source>
        <dbReference type="ARBA" id="ARBA00022903"/>
    </source>
</evidence>
<accession>A0A0V8EX10</accession>
<feature type="region of interest" description="Disordered" evidence="12">
    <location>
        <begin position="238"/>
        <end position="278"/>
    </location>
</feature>